<evidence type="ECO:0000259" key="1">
    <source>
        <dbReference type="SMART" id="SM00347"/>
    </source>
</evidence>
<dbReference type="eggNOG" id="COG1846">
    <property type="taxonomic scope" value="Bacteria"/>
</dbReference>
<dbReference type="PANTHER" id="PTHR33164">
    <property type="entry name" value="TRANSCRIPTIONAL REGULATOR, MARR FAMILY"/>
    <property type="match status" value="1"/>
</dbReference>
<dbReference type="Gene3D" id="1.10.10.10">
    <property type="entry name" value="Winged helix-like DNA-binding domain superfamily/Winged helix DNA-binding domain"/>
    <property type="match status" value="1"/>
</dbReference>
<dbReference type="InterPro" id="IPR039422">
    <property type="entry name" value="MarR/SlyA-like"/>
</dbReference>
<dbReference type="Proteomes" id="UP000000657">
    <property type="component" value="Chromosome"/>
</dbReference>
<evidence type="ECO:0000313" key="2">
    <source>
        <dbReference type="EMBL" id="CAJ62252.1"/>
    </source>
</evidence>
<gene>
    <name evidence="2" type="ordered locus">FRAAL3609</name>
</gene>
<dbReference type="SMART" id="SM00347">
    <property type="entry name" value="HTH_MARR"/>
    <property type="match status" value="1"/>
</dbReference>
<keyword evidence="3" id="KW-1185">Reference proteome</keyword>
<accession>Q0RJR0</accession>
<dbReference type="InterPro" id="IPR036388">
    <property type="entry name" value="WH-like_DNA-bd_sf"/>
</dbReference>
<feature type="domain" description="HTH marR-type" evidence="1">
    <location>
        <begin position="6"/>
        <end position="105"/>
    </location>
</feature>
<dbReference type="KEGG" id="fal:FRAAL3609"/>
<dbReference type="InterPro" id="IPR000835">
    <property type="entry name" value="HTH_MarR-typ"/>
</dbReference>
<dbReference type="HOGENOM" id="CLU_083287_15_0_11"/>
<dbReference type="PANTHER" id="PTHR33164:SF57">
    <property type="entry name" value="MARR-FAMILY TRANSCRIPTIONAL REGULATOR"/>
    <property type="match status" value="1"/>
</dbReference>
<dbReference type="STRING" id="326424.FRAAL3609"/>
<evidence type="ECO:0000313" key="3">
    <source>
        <dbReference type="Proteomes" id="UP000000657"/>
    </source>
</evidence>
<name>Q0RJR0_FRAAA</name>
<sequence>MYADLVAGIGRGLDISSYPLLSGLARMGPANAVQLGREIGLDRSGTSRYASRLEAGGLLRRSPDPDARGTLLSLTEDGEEVVGLLRRRLAELLGRRLVGWSAPEAEAFVAGLERFVWELRDELG</sequence>
<dbReference type="SUPFAM" id="SSF46785">
    <property type="entry name" value="Winged helix' DNA-binding domain"/>
    <property type="match status" value="1"/>
</dbReference>
<dbReference type="InterPro" id="IPR036390">
    <property type="entry name" value="WH_DNA-bd_sf"/>
</dbReference>
<organism evidence="2 3">
    <name type="scientific">Frankia alni (strain DSM 45986 / CECT 9034 / ACN14a)</name>
    <dbReference type="NCBI Taxonomy" id="326424"/>
    <lineage>
        <taxon>Bacteria</taxon>
        <taxon>Bacillati</taxon>
        <taxon>Actinomycetota</taxon>
        <taxon>Actinomycetes</taxon>
        <taxon>Frankiales</taxon>
        <taxon>Frankiaceae</taxon>
        <taxon>Frankia</taxon>
    </lineage>
</organism>
<reference evidence="2 3" key="1">
    <citation type="journal article" date="2007" name="Genome Res.">
        <title>Genome characteristics of facultatively symbiotic Frankia sp. strains reflect host range and host plant biogeography.</title>
        <authorList>
            <person name="Normand P."/>
            <person name="Lapierre P."/>
            <person name="Tisa L.S."/>
            <person name="Gogarten J.P."/>
            <person name="Alloisio N."/>
            <person name="Bagnarol E."/>
            <person name="Bassi C.A."/>
            <person name="Berry A.M."/>
            <person name="Bickhart D.M."/>
            <person name="Choisne N."/>
            <person name="Couloux A."/>
            <person name="Cournoyer B."/>
            <person name="Cruveiller S."/>
            <person name="Daubin V."/>
            <person name="Demange N."/>
            <person name="Francino M.P."/>
            <person name="Goltsman E."/>
            <person name="Huang Y."/>
            <person name="Kopp O.R."/>
            <person name="Labarre L."/>
            <person name="Lapidus A."/>
            <person name="Lavire C."/>
            <person name="Marechal J."/>
            <person name="Martinez M."/>
            <person name="Mastronunzio J.E."/>
            <person name="Mullin B.C."/>
            <person name="Niemann J."/>
            <person name="Pujic P."/>
            <person name="Rawnsley T."/>
            <person name="Rouy Z."/>
            <person name="Schenowitz C."/>
            <person name="Sellstedt A."/>
            <person name="Tavares F."/>
            <person name="Tomkins J.P."/>
            <person name="Vallenet D."/>
            <person name="Valverde C."/>
            <person name="Wall L.G."/>
            <person name="Wang Y."/>
            <person name="Medigue C."/>
            <person name="Benson D.R."/>
        </authorList>
    </citation>
    <scope>NUCLEOTIDE SEQUENCE [LARGE SCALE GENOMIC DNA]</scope>
    <source>
        <strain evidence="3">DSM 45986 / CECT 9034 / ACN14a</strain>
    </source>
</reference>
<dbReference type="AlphaFoldDB" id="Q0RJR0"/>
<dbReference type="GO" id="GO:0006950">
    <property type="term" value="P:response to stress"/>
    <property type="evidence" value="ECO:0007669"/>
    <property type="project" value="TreeGrafter"/>
</dbReference>
<dbReference type="Pfam" id="PF12802">
    <property type="entry name" value="MarR_2"/>
    <property type="match status" value="1"/>
</dbReference>
<proteinExistence type="predicted"/>
<dbReference type="GO" id="GO:0003700">
    <property type="term" value="F:DNA-binding transcription factor activity"/>
    <property type="evidence" value="ECO:0007669"/>
    <property type="project" value="InterPro"/>
</dbReference>
<dbReference type="EMBL" id="CT573213">
    <property type="protein sequence ID" value="CAJ62252.1"/>
    <property type="molecule type" value="Genomic_DNA"/>
</dbReference>
<protein>
    <submittedName>
        <fullName evidence="2">MarR-family transcriptional regulator</fullName>
    </submittedName>
</protein>